<protein>
    <submittedName>
        <fullName evidence="3">CPBP family intramembrane metalloprotease</fullName>
    </submittedName>
</protein>
<dbReference type="InterPro" id="IPR052710">
    <property type="entry name" value="CAAX_protease"/>
</dbReference>
<dbReference type="Proteomes" id="UP000253141">
    <property type="component" value="Unassembled WGS sequence"/>
</dbReference>
<reference evidence="3 4" key="1">
    <citation type="submission" date="2018-07" db="EMBL/GenBank/DDBJ databases">
        <title>Genome analysis of Runella aurantiaca.</title>
        <authorList>
            <person name="Yang X."/>
        </authorList>
    </citation>
    <scope>NUCLEOTIDE SEQUENCE [LARGE SCALE GENOMIC DNA]</scope>
    <source>
        <strain evidence="3 4">YX9</strain>
    </source>
</reference>
<keyword evidence="1" id="KW-0472">Membrane</keyword>
<keyword evidence="3" id="KW-0482">Metalloprotease</keyword>
<feature type="transmembrane region" description="Helical" evidence="1">
    <location>
        <begin position="21"/>
        <end position="52"/>
    </location>
</feature>
<organism evidence="3 4">
    <name type="scientific">Runella aurantiaca</name>
    <dbReference type="NCBI Taxonomy" id="2282308"/>
    <lineage>
        <taxon>Bacteria</taxon>
        <taxon>Pseudomonadati</taxon>
        <taxon>Bacteroidota</taxon>
        <taxon>Cytophagia</taxon>
        <taxon>Cytophagales</taxon>
        <taxon>Spirosomataceae</taxon>
        <taxon>Runella</taxon>
    </lineage>
</organism>
<comment type="caution">
    <text evidence="3">The sequence shown here is derived from an EMBL/GenBank/DDBJ whole genome shotgun (WGS) entry which is preliminary data.</text>
</comment>
<gene>
    <name evidence="3" type="ORF">DVG78_20780</name>
</gene>
<evidence type="ECO:0000256" key="1">
    <source>
        <dbReference type="SAM" id="Phobius"/>
    </source>
</evidence>
<dbReference type="PANTHER" id="PTHR36435">
    <property type="entry name" value="SLR1288 PROTEIN"/>
    <property type="match status" value="1"/>
</dbReference>
<dbReference type="GO" id="GO:0004175">
    <property type="term" value="F:endopeptidase activity"/>
    <property type="evidence" value="ECO:0007669"/>
    <property type="project" value="UniProtKB-ARBA"/>
</dbReference>
<proteinExistence type="predicted"/>
<dbReference type="AlphaFoldDB" id="A0A369I382"/>
<evidence type="ECO:0000259" key="2">
    <source>
        <dbReference type="Pfam" id="PF02517"/>
    </source>
</evidence>
<dbReference type="GO" id="GO:0008237">
    <property type="term" value="F:metallopeptidase activity"/>
    <property type="evidence" value="ECO:0007669"/>
    <property type="project" value="UniProtKB-KW"/>
</dbReference>
<feature type="domain" description="CAAX prenyl protease 2/Lysostaphin resistance protein A-like" evidence="2">
    <location>
        <begin position="177"/>
        <end position="265"/>
    </location>
</feature>
<dbReference type="GO" id="GO:0006508">
    <property type="term" value="P:proteolysis"/>
    <property type="evidence" value="ECO:0007669"/>
    <property type="project" value="UniProtKB-KW"/>
</dbReference>
<keyword evidence="3" id="KW-0378">Hydrolase</keyword>
<keyword evidence="4" id="KW-1185">Reference proteome</keyword>
<dbReference type="InterPro" id="IPR003675">
    <property type="entry name" value="Rce1/LyrA-like_dom"/>
</dbReference>
<dbReference type="GO" id="GO:0080120">
    <property type="term" value="P:CAAX-box protein maturation"/>
    <property type="evidence" value="ECO:0007669"/>
    <property type="project" value="UniProtKB-ARBA"/>
</dbReference>
<feature type="transmembrane region" description="Helical" evidence="1">
    <location>
        <begin position="72"/>
        <end position="94"/>
    </location>
</feature>
<dbReference type="EMBL" id="QPIW01000020">
    <property type="protein sequence ID" value="RDB04018.1"/>
    <property type="molecule type" value="Genomic_DNA"/>
</dbReference>
<feature type="transmembrane region" description="Helical" evidence="1">
    <location>
        <begin position="212"/>
        <end position="233"/>
    </location>
</feature>
<dbReference type="Pfam" id="PF02517">
    <property type="entry name" value="Rce1-like"/>
    <property type="match status" value="1"/>
</dbReference>
<keyword evidence="1" id="KW-0812">Transmembrane</keyword>
<keyword evidence="3" id="KW-0645">Protease</keyword>
<name>A0A369I382_9BACT</name>
<keyword evidence="1" id="KW-1133">Transmembrane helix</keyword>
<dbReference type="RefSeq" id="WP_114462961.1">
    <property type="nucleotide sequence ID" value="NZ_QPIW01000020.1"/>
</dbReference>
<sequence>MEEIQPEIIHSVPQRPPWRNVMLLLGLVLLGMSIGNIVAMLVILLIGVLFGGPSNLEQISQMIQEPQLFLHAWWYLMILHSVSHLFTFLIPGVVYWRWSEQHRVEEFISRPAPSFLTLAMVLFTVIAFLPLNSWIIEWNSHLHLPEGLQRVENWMRYKEDELAGMTQFLTDFDSWLKFVVALCVIAVIPAVGEEVLFRGIIQRKIFHKIRDVHASVWLTAALFSAIHLQFYGFVPRLLLGAMFGYLYFWTRNLWAPILAHFINNGLTVLAIFLSHRKVLDFEISSAESSVSWIGAVLSLIFTAALLLNLKVVSQRSTNLTNGT</sequence>
<feature type="transmembrane region" description="Helical" evidence="1">
    <location>
        <begin position="286"/>
        <end position="307"/>
    </location>
</feature>
<dbReference type="OrthoDB" id="1523022at2"/>
<feature type="transmembrane region" description="Helical" evidence="1">
    <location>
        <begin position="115"/>
        <end position="136"/>
    </location>
</feature>
<evidence type="ECO:0000313" key="4">
    <source>
        <dbReference type="Proteomes" id="UP000253141"/>
    </source>
</evidence>
<dbReference type="PANTHER" id="PTHR36435:SF1">
    <property type="entry name" value="CAAX AMINO TERMINAL PROTEASE FAMILY PROTEIN"/>
    <property type="match status" value="1"/>
</dbReference>
<evidence type="ECO:0000313" key="3">
    <source>
        <dbReference type="EMBL" id="RDB04018.1"/>
    </source>
</evidence>
<feature type="transmembrane region" description="Helical" evidence="1">
    <location>
        <begin position="253"/>
        <end position="274"/>
    </location>
</feature>
<accession>A0A369I382</accession>
<feature type="transmembrane region" description="Helical" evidence="1">
    <location>
        <begin position="175"/>
        <end position="192"/>
    </location>
</feature>